<name>A0A7I8J6E1_SPIIN</name>
<evidence type="ECO:0000313" key="1">
    <source>
        <dbReference type="EMBL" id="CAA2626304.1"/>
    </source>
</evidence>
<dbReference type="AlphaFoldDB" id="A0A7I8J6E1"/>
<dbReference type="Proteomes" id="UP001189122">
    <property type="component" value="Unassembled WGS sequence"/>
</dbReference>
<evidence type="ECO:0000313" key="2">
    <source>
        <dbReference type="Proteomes" id="UP001189122"/>
    </source>
</evidence>
<dbReference type="EMBL" id="CACRZD030000009">
    <property type="protein sequence ID" value="CAA6665619.1"/>
    <property type="molecule type" value="Genomic_DNA"/>
</dbReference>
<protein>
    <submittedName>
        <fullName evidence="1">Uncharacterized protein</fullName>
    </submittedName>
</protein>
<accession>A0A7I8J6E1</accession>
<sequence>MPLNFRSYCPYPKPTCKPIWPLLSPRGSLSLSLSPK</sequence>
<proteinExistence type="predicted"/>
<reference evidence="1 2" key="1">
    <citation type="submission" date="2019-12" db="EMBL/GenBank/DDBJ databases">
        <authorList>
            <person name="Scholz U."/>
            <person name="Mascher M."/>
            <person name="Fiebig A."/>
        </authorList>
    </citation>
    <scope>NUCLEOTIDE SEQUENCE</scope>
</reference>
<organism evidence="1">
    <name type="scientific">Spirodela intermedia</name>
    <name type="common">Intermediate duckweed</name>
    <dbReference type="NCBI Taxonomy" id="51605"/>
    <lineage>
        <taxon>Eukaryota</taxon>
        <taxon>Viridiplantae</taxon>
        <taxon>Streptophyta</taxon>
        <taxon>Embryophyta</taxon>
        <taxon>Tracheophyta</taxon>
        <taxon>Spermatophyta</taxon>
        <taxon>Magnoliopsida</taxon>
        <taxon>Liliopsida</taxon>
        <taxon>Araceae</taxon>
        <taxon>Lemnoideae</taxon>
        <taxon>Spirodela</taxon>
    </lineage>
</organism>
<keyword evidence="2" id="KW-1185">Reference proteome</keyword>
<dbReference type="EMBL" id="LR743596">
    <property type="protein sequence ID" value="CAA2626304.1"/>
    <property type="molecule type" value="Genomic_DNA"/>
</dbReference>
<gene>
    <name evidence="1" type="ORF">SI7747_09012008</name>
</gene>